<evidence type="ECO:0000259" key="6">
    <source>
        <dbReference type="Pfam" id="PF04116"/>
    </source>
</evidence>
<keyword evidence="7" id="KW-1185">Reference proteome</keyword>
<dbReference type="InterPro" id="IPR050307">
    <property type="entry name" value="Sterol_Desaturase_Related"/>
</dbReference>
<keyword evidence="4 5" id="KW-0472">Membrane</keyword>
<evidence type="ECO:0000256" key="1">
    <source>
        <dbReference type="ARBA" id="ARBA00004370"/>
    </source>
</evidence>
<feature type="transmembrane region" description="Helical" evidence="5">
    <location>
        <begin position="46"/>
        <end position="69"/>
    </location>
</feature>
<feature type="transmembrane region" description="Helical" evidence="5">
    <location>
        <begin position="129"/>
        <end position="151"/>
    </location>
</feature>
<feature type="transmembrane region" description="Helical" evidence="5">
    <location>
        <begin position="90"/>
        <end position="109"/>
    </location>
</feature>
<dbReference type="KEGG" id="lak:106179762"/>
<dbReference type="RefSeq" id="XP_013418959.1">
    <property type="nucleotide sequence ID" value="XM_013563505.1"/>
</dbReference>
<dbReference type="GO" id="GO:0016020">
    <property type="term" value="C:membrane"/>
    <property type="evidence" value="ECO:0007669"/>
    <property type="project" value="UniProtKB-SubCell"/>
</dbReference>
<dbReference type="GeneID" id="106179762"/>
<reference evidence="8" key="1">
    <citation type="submission" date="2025-08" db="UniProtKB">
        <authorList>
            <consortium name="RefSeq"/>
        </authorList>
    </citation>
    <scope>IDENTIFICATION</scope>
    <source>
        <tissue evidence="8">Gonads</tissue>
    </source>
</reference>
<dbReference type="GO" id="GO:0008610">
    <property type="term" value="P:lipid biosynthetic process"/>
    <property type="evidence" value="ECO:0007669"/>
    <property type="project" value="InterPro"/>
</dbReference>
<keyword evidence="8" id="KW-0503">Monooxygenase</keyword>
<dbReference type="STRING" id="7574.A0A1S3K936"/>
<keyword evidence="3 5" id="KW-1133">Transmembrane helix</keyword>
<organism evidence="7 8">
    <name type="scientific">Lingula anatina</name>
    <name type="common">Brachiopod</name>
    <name type="synonym">Lingula unguis</name>
    <dbReference type="NCBI Taxonomy" id="7574"/>
    <lineage>
        <taxon>Eukaryota</taxon>
        <taxon>Metazoa</taxon>
        <taxon>Spiralia</taxon>
        <taxon>Lophotrochozoa</taxon>
        <taxon>Brachiopoda</taxon>
        <taxon>Linguliformea</taxon>
        <taxon>Lingulata</taxon>
        <taxon>Lingulida</taxon>
        <taxon>Linguloidea</taxon>
        <taxon>Lingulidae</taxon>
        <taxon>Lingula</taxon>
    </lineage>
</organism>
<name>A0A1S3K936_LINAN</name>
<sequence length="283" mass="33773">MDPNGTILSSLTIATEYLESLPENPLRDPLKNGWNYMLDTYTKPQIALWGSLIVHEVLYVLICLPAYLFQFIPFMQRYKIQQDRKEERQWDCFKMLLFSHFVIQFPLMLGTFAYTEYFNIPYSWEEMPAWYILMAQVLGCFVIEDTWHYWLHRALHHKSIYKHIHKIHHRYSAPMGMVAEYAHPAETLILGMGFFIPILLFCTHFVLLWVWVAFRLMETIDVHTGYDVPHLFHLIPFYGGAKAHDFHHMNFVGNYSSTFTYWDKICGTDKQYKEYLAKQKKMD</sequence>
<dbReference type="InParanoid" id="A0A1S3K936"/>
<evidence type="ECO:0000256" key="5">
    <source>
        <dbReference type="SAM" id="Phobius"/>
    </source>
</evidence>
<protein>
    <submittedName>
        <fullName evidence="8">Methylsterol monooxygenase 1</fullName>
    </submittedName>
</protein>
<dbReference type="OrthoDB" id="1658724at2759"/>
<dbReference type="GO" id="GO:0005506">
    <property type="term" value="F:iron ion binding"/>
    <property type="evidence" value="ECO:0007669"/>
    <property type="project" value="InterPro"/>
</dbReference>
<evidence type="ECO:0000256" key="4">
    <source>
        <dbReference type="ARBA" id="ARBA00023136"/>
    </source>
</evidence>
<feature type="transmembrane region" description="Helical" evidence="5">
    <location>
        <begin position="187"/>
        <end position="212"/>
    </location>
</feature>
<evidence type="ECO:0000256" key="2">
    <source>
        <dbReference type="ARBA" id="ARBA00022692"/>
    </source>
</evidence>
<dbReference type="GO" id="GO:0004497">
    <property type="term" value="F:monooxygenase activity"/>
    <property type="evidence" value="ECO:0007669"/>
    <property type="project" value="UniProtKB-KW"/>
</dbReference>
<dbReference type="AlphaFoldDB" id="A0A1S3K936"/>
<accession>A0A1S3K936</accession>
<gene>
    <name evidence="8" type="primary">LOC106179762</name>
</gene>
<dbReference type="Pfam" id="PF04116">
    <property type="entry name" value="FA_hydroxylase"/>
    <property type="match status" value="1"/>
</dbReference>
<proteinExistence type="predicted"/>
<dbReference type="PANTHER" id="PTHR11863">
    <property type="entry name" value="STEROL DESATURASE"/>
    <property type="match status" value="1"/>
</dbReference>
<evidence type="ECO:0000313" key="7">
    <source>
        <dbReference type="Proteomes" id="UP000085678"/>
    </source>
</evidence>
<dbReference type="Proteomes" id="UP000085678">
    <property type="component" value="Unplaced"/>
</dbReference>
<keyword evidence="2 5" id="KW-0812">Transmembrane</keyword>
<evidence type="ECO:0000256" key="3">
    <source>
        <dbReference type="ARBA" id="ARBA00022989"/>
    </source>
</evidence>
<feature type="domain" description="Fatty acid hydroxylase" evidence="6">
    <location>
        <begin position="138"/>
        <end position="268"/>
    </location>
</feature>
<keyword evidence="8" id="KW-0560">Oxidoreductase</keyword>
<dbReference type="InterPro" id="IPR006694">
    <property type="entry name" value="Fatty_acid_hydroxylase"/>
</dbReference>
<comment type="subcellular location">
    <subcellularLocation>
        <location evidence="1">Membrane</location>
    </subcellularLocation>
</comment>
<evidence type="ECO:0000313" key="8">
    <source>
        <dbReference type="RefSeq" id="XP_013418959.1"/>
    </source>
</evidence>